<dbReference type="InterPro" id="IPR016032">
    <property type="entry name" value="Sig_transdc_resp-reg_C-effctor"/>
</dbReference>
<dbReference type="SMART" id="SM00448">
    <property type="entry name" value="REC"/>
    <property type="match status" value="1"/>
</dbReference>
<dbReference type="InterPro" id="IPR001867">
    <property type="entry name" value="OmpR/PhoB-type_DNA-bd"/>
</dbReference>
<accession>A0ABV6BCM5</accession>
<dbReference type="CDD" id="cd19935">
    <property type="entry name" value="REC_OmpR_CusR-like"/>
    <property type="match status" value="1"/>
</dbReference>
<evidence type="ECO:0000256" key="2">
    <source>
        <dbReference type="PROSITE-ProRule" id="PRU00169"/>
    </source>
</evidence>
<dbReference type="EMBL" id="JBHLXP010000001">
    <property type="protein sequence ID" value="MFC0048600.1"/>
    <property type="molecule type" value="Genomic_DNA"/>
</dbReference>
<dbReference type="Pfam" id="PF00486">
    <property type="entry name" value="Trans_reg_C"/>
    <property type="match status" value="1"/>
</dbReference>
<protein>
    <submittedName>
        <fullName evidence="6">Response regulator transcription factor</fullName>
    </submittedName>
</protein>
<keyword evidence="7" id="KW-1185">Reference proteome</keyword>
<name>A0ABV6BCM5_9GAMM</name>
<feature type="domain" description="OmpR/PhoB-type" evidence="5">
    <location>
        <begin position="126"/>
        <end position="224"/>
    </location>
</feature>
<keyword evidence="2" id="KW-0597">Phosphoprotein</keyword>
<feature type="domain" description="Response regulatory" evidence="4">
    <location>
        <begin position="2"/>
        <end position="116"/>
    </location>
</feature>
<proteinExistence type="predicted"/>
<dbReference type="InterPro" id="IPR011006">
    <property type="entry name" value="CheY-like_superfamily"/>
</dbReference>
<dbReference type="SMART" id="SM00862">
    <property type="entry name" value="Trans_reg_C"/>
    <property type="match status" value="1"/>
</dbReference>
<feature type="modified residue" description="4-aspartylphosphate" evidence="2">
    <location>
        <position position="51"/>
    </location>
</feature>
<comment type="caution">
    <text evidence="6">The sequence shown here is derived from an EMBL/GenBank/DDBJ whole genome shotgun (WGS) entry which is preliminary data.</text>
</comment>
<dbReference type="InterPro" id="IPR001789">
    <property type="entry name" value="Sig_transdc_resp-reg_receiver"/>
</dbReference>
<evidence type="ECO:0000256" key="1">
    <source>
        <dbReference type="ARBA" id="ARBA00023125"/>
    </source>
</evidence>
<dbReference type="CDD" id="cd00383">
    <property type="entry name" value="trans_reg_C"/>
    <property type="match status" value="1"/>
</dbReference>
<dbReference type="InterPro" id="IPR036388">
    <property type="entry name" value="WH-like_DNA-bd_sf"/>
</dbReference>
<dbReference type="PANTHER" id="PTHR48111">
    <property type="entry name" value="REGULATOR OF RPOS"/>
    <property type="match status" value="1"/>
</dbReference>
<dbReference type="Proteomes" id="UP001589813">
    <property type="component" value="Unassembled WGS sequence"/>
</dbReference>
<gene>
    <name evidence="6" type="ORF">ACFFJP_09900</name>
</gene>
<evidence type="ECO:0000313" key="6">
    <source>
        <dbReference type="EMBL" id="MFC0048600.1"/>
    </source>
</evidence>
<dbReference type="SUPFAM" id="SSF52172">
    <property type="entry name" value="CheY-like"/>
    <property type="match status" value="1"/>
</dbReference>
<dbReference type="Pfam" id="PF00072">
    <property type="entry name" value="Response_reg"/>
    <property type="match status" value="1"/>
</dbReference>
<feature type="DNA-binding region" description="OmpR/PhoB-type" evidence="3">
    <location>
        <begin position="126"/>
        <end position="224"/>
    </location>
</feature>
<dbReference type="SUPFAM" id="SSF46894">
    <property type="entry name" value="C-terminal effector domain of the bipartite response regulators"/>
    <property type="match status" value="1"/>
</dbReference>
<dbReference type="Gene3D" id="3.40.50.2300">
    <property type="match status" value="1"/>
</dbReference>
<dbReference type="PROSITE" id="PS51755">
    <property type="entry name" value="OMPR_PHOB"/>
    <property type="match status" value="1"/>
</dbReference>
<dbReference type="RefSeq" id="WP_377242934.1">
    <property type="nucleotide sequence ID" value="NZ_JBHLXP010000001.1"/>
</dbReference>
<sequence>MRVLVVEDDSEVGSYIVKGLKESGHTADLAADGKQGLFLATTEPYDVMILDRMLPHVDGMTIINTLRACNILTPVLFLSAKSKVEDRVSGLRAGADDYLTKPFAFEELLARVEILAQRKHQSAQQATTLSCADLSVDLLSREVTRAGQRIELQAREFRLLEYLLRNKGRVVTRTMLLENVWDYTFDPQTNLIDVHISRLRQKIEKNFNGPLIETVRGAGYRMQDK</sequence>
<evidence type="ECO:0000256" key="3">
    <source>
        <dbReference type="PROSITE-ProRule" id="PRU01091"/>
    </source>
</evidence>
<dbReference type="PANTHER" id="PTHR48111:SF76">
    <property type="entry name" value="TWO-COMPONENT RESPONSE REGULATOR"/>
    <property type="match status" value="1"/>
</dbReference>
<reference evidence="6 7" key="1">
    <citation type="submission" date="2024-09" db="EMBL/GenBank/DDBJ databases">
        <authorList>
            <person name="Sun Q."/>
            <person name="Mori K."/>
        </authorList>
    </citation>
    <scope>NUCLEOTIDE SEQUENCE [LARGE SCALE GENOMIC DNA]</scope>
    <source>
        <strain evidence="6 7">KCTC 23315</strain>
    </source>
</reference>
<dbReference type="Gene3D" id="6.10.250.690">
    <property type="match status" value="1"/>
</dbReference>
<dbReference type="InterPro" id="IPR039420">
    <property type="entry name" value="WalR-like"/>
</dbReference>
<dbReference type="Gene3D" id="1.10.10.10">
    <property type="entry name" value="Winged helix-like DNA-binding domain superfamily/Winged helix DNA-binding domain"/>
    <property type="match status" value="1"/>
</dbReference>
<organism evidence="6 7">
    <name type="scientific">Rheinheimera tilapiae</name>
    <dbReference type="NCBI Taxonomy" id="875043"/>
    <lineage>
        <taxon>Bacteria</taxon>
        <taxon>Pseudomonadati</taxon>
        <taxon>Pseudomonadota</taxon>
        <taxon>Gammaproteobacteria</taxon>
        <taxon>Chromatiales</taxon>
        <taxon>Chromatiaceae</taxon>
        <taxon>Rheinheimera</taxon>
    </lineage>
</organism>
<dbReference type="PROSITE" id="PS50110">
    <property type="entry name" value="RESPONSE_REGULATORY"/>
    <property type="match status" value="1"/>
</dbReference>
<evidence type="ECO:0000259" key="4">
    <source>
        <dbReference type="PROSITE" id="PS50110"/>
    </source>
</evidence>
<evidence type="ECO:0000313" key="7">
    <source>
        <dbReference type="Proteomes" id="UP001589813"/>
    </source>
</evidence>
<evidence type="ECO:0000259" key="5">
    <source>
        <dbReference type="PROSITE" id="PS51755"/>
    </source>
</evidence>
<keyword evidence="1 3" id="KW-0238">DNA-binding</keyword>